<evidence type="ECO:0000259" key="3">
    <source>
        <dbReference type="Pfam" id="PF08768"/>
    </source>
</evidence>
<dbReference type="SUPFAM" id="SSF50814">
    <property type="entry name" value="Lipocalins"/>
    <property type="match status" value="1"/>
</dbReference>
<proteinExistence type="inferred from homology"/>
<comment type="caution">
    <text evidence="1">Lacks conserved residue(s) required for the propagation of feature annotation.</text>
</comment>
<dbReference type="InterPro" id="IPR045165">
    <property type="entry name" value="Nitrobindin"/>
</dbReference>
<dbReference type="PANTHER" id="PTHR15854">
    <property type="entry name" value="THAP4 PROTEIN"/>
    <property type="match status" value="1"/>
</dbReference>
<dbReference type="EMBL" id="BAABFR010000002">
    <property type="protein sequence ID" value="GAA4383009.1"/>
    <property type="molecule type" value="Genomic_DNA"/>
</dbReference>
<dbReference type="InterPro" id="IPR012674">
    <property type="entry name" value="Calycin"/>
</dbReference>
<evidence type="ECO:0000256" key="2">
    <source>
        <dbReference type="SAM" id="MobiDB-lite"/>
    </source>
</evidence>
<protein>
    <recommendedName>
        <fullName evidence="1">Ferric nitrobindin-like protein</fullName>
    </recommendedName>
</protein>
<dbReference type="HAMAP" id="MF_01297">
    <property type="entry name" value="nitrobindin"/>
    <property type="match status" value="1"/>
</dbReference>
<dbReference type="PANTHER" id="PTHR15854:SF4">
    <property type="entry name" value="PEROXYNITRITE ISOMERASE THAP4"/>
    <property type="match status" value="1"/>
</dbReference>
<dbReference type="InterPro" id="IPR022939">
    <property type="entry name" value="Nb(III)_bact/plant"/>
</dbReference>
<feature type="domain" description="THAP4-like heme-binding" evidence="3">
    <location>
        <begin position="67"/>
        <end position="218"/>
    </location>
</feature>
<dbReference type="Gene3D" id="2.40.128.20">
    <property type="match status" value="1"/>
</dbReference>
<accession>A0ABP8J172</accession>
<feature type="region of interest" description="Disordered" evidence="2">
    <location>
        <begin position="1"/>
        <end position="59"/>
    </location>
</feature>
<feature type="compositionally biased region" description="Acidic residues" evidence="2">
    <location>
        <begin position="11"/>
        <end position="22"/>
    </location>
</feature>
<comment type="caution">
    <text evidence="1">Lacks the conserved His residue that binds heme iron in the nitrobindin family.</text>
</comment>
<comment type="caution">
    <text evidence="4">The sequence shown here is derived from an EMBL/GenBank/DDBJ whole genome shotgun (WGS) entry which is preliminary data.</text>
</comment>
<dbReference type="CDD" id="cd07828">
    <property type="entry name" value="lipocalin_heme-bd-THAP4-like"/>
    <property type="match status" value="1"/>
</dbReference>
<organism evidence="4 5">
    <name type="scientific">Tsukamurella soli</name>
    <dbReference type="NCBI Taxonomy" id="644556"/>
    <lineage>
        <taxon>Bacteria</taxon>
        <taxon>Bacillati</taxon>
        <taxon>Actinomycetota</taxon>
        <taxon>Actinomycetes</taxon>
        <taxon>Mycobacteriales</taxon>
        <taxon>Tsukamurellaceae</taxon>
        <taxon>Tsukamurella</taxon>
    </lineage>
</organism>
<reference evidence="5" key="1">
    <citation type="journal article" date="2019" name="Int. J. Syst. Evol. Microbiol.">
        <title>The Global Catalogue of Microorganisms (GCM) 10K type strain sequencing project: providing services to taxonomists for standard genome sequencing and annotation.</title>
        <authorList>
            <consortium name="The Broad Institute Genomics Platform"/>
            <consortium name="The Broad Institute Genome Sequencing Center for Infectious Disease"/>
            <person name="Wu L."/>
            <person name="Ma J."/>
        </authorList>
    </citation>
    <scope>NUCLEOTIDE SEQUENCE [LARGE SCALE GENOMIC DNA]</scope>
    <source>
        <strain evidence="5">JCM 17688</strain>
    </source>
</reference>
<evidence type="ECO:0000313" key="4">
    <source>
        <dbReference type="EMBL" id="GAA4383009.1"/>
    </source>
</evidence>
<gene>
    <name evidence="4" type="ORF">GCM10023147_01560</name>
</gene>
<sequence length="221" mass="23803">MTADQHPADETPADETAADEALEPGVLDRAAERAKHTGARNIPGLPGLPLPDDTANLREGPDLHPGLLGLLPLVGIWRGEGEGNDGADYRFGQQVIVSHDGQNFLSWESRSWKLDKEGAYTEPDLRESGFWRIGEDDSIEFLVAHASGIVELYYGAPVSQTAWELATDVVIRTKTSPLVGGSKRLYGLVEDGASLAYVEERVGPDGGLSPRLSAKLDRYAG</sequence>
<dbReference type="InterPro" id="IPR014878">
    <property type="entry name" value="THAP4-like_heme-bd"/>
</dbReference>
<dbReference type="Pfam" id="PF08768">
    <property type="entry name" value="THAP4_heme-bd"/>
    <property type="match status" value="1"/>
</dbReference>
<feature type="short sequence motif" description="GXWXGXG" evidence="1">
    <location>
        <begin position="75"/>
        <end position="81"/>
    </location>
</feature>
<keyword evidence="5" id="KW-1185">Reference proteome</keyword>
<evidence type="ECO:0000313" key="5">
    <source>
        <dbReference type="Proteomes" id="UP001500635"/>
    </source>
</evidence>
<comment type="similarity">
    <text evidence="1">Belongs to the nitrobindin family.</text>
</comment>
<dbReference type="Proteomes" id="UP001500635">
    <property type="component" value="Unassembled WGS sequence"/>
</dbReference>
<evidence type="ECO:0000256" key="1">
    <source>
        <dbReference type="HAMAP-Rule" id="MF_01297"/>
    </source>
</evidence>
<name>A0ABP8J172_9ACTN</name>